<keyword evidence="2" id="KW-1133">Transmembrane helix</keyword>
<dbReference type="EnsemblProtists" id="PYU1_T014170">
    <property type="protein sequence ID" value="PYU1_T014170"/>
    <property type="gene ID" value="PYU1_G014140"/>
</dbReference>
<organism evidence="4 5">
    <name type="scientific">Globisporangium ultimum (strain ATCC 200006 / CBS 805.95 / DAOM BR144)</name>
    <name type="common">Pythium ultimum</name>
    <dbReference type="NCBI Taxonomy" id="431595"/>
    <lineage>
        <taxon>Eukaryota</taxon>
        <taxon>Sar</taxon>
        <taxon>Stramenopiles</taxon>
        <taxon>Oomycota</taxon>
        <taxon>Peronosporomycetes</taxon>
        <taxon>Pythiales</taxon>
        <taxon>Pythiaceae</taxon>
        <taxon>Globisporangium</taxon>
    </lineage>
</organism>
<name>K3XAC1_GLOUD</name>
<evidence type="ECO:0000313" key="4">
    <source>
        <dbReference type="EnsemblProtists" id="PYU1_T014170"/>
    </source>
</evidence>
<dbReference type="VEuPathDB" id="FungiDB:PYU1_G014140"/>
<reference evidence="5" key="2">
    <citation type="submission" date="2010-04" db="EMBL/GenBank/DDBJ databases">
        <authorList>
            <person name="Buell R."/>
            <person name="Hamilton J."/>
            <person name="Hostetler J."/>
        </authorList>
    </citation>
    <scope>NUCLEOTIDE SEQUENCE [LARGE SCALE GENOMIC DNA]</scope>
    <source>
        <strain evidence="5">DAOM:BR144</strain>
    </source>
</reference>
<feature type="region of interest" description="Disordered" evidence="1">
    <location>
        <begin position="17"/>
        <end position="42"/>
    </location>
</feature>
<dbReference type="Proteomes" id="UP000019132">
    <property type="component" value="Unassembled WGS sequence"/>
</dbReference>
<dbReference type="SUPFAM" id="SSF52058">
    <property type="entry name" value="L domain-like"/>
    <property type="match status" value="1"/>
</dbReference>
<dbReference type="AlphaFoldDB" id="K3XAC1"/>
<keyword evidence="2" id="KW-0472">Membrane</keyword>
<reference evidence="4" key="3">
    <citation type="submission" date="2015-02" db="UniProtKB">
        <authorList>
            <consortium name="EnsemblProtists"/>
        </authorList>
    </citation>
    <scope>IDENTIFICATION</scope>
    <source>
        <strain evidence="4">DAOM BR144</strain>
    </source>
</reference>
<protein>
    <recommendedName>
        <fullName evidence="3">WLGC domain-containing protein</fullName>
    </recommendedName>
</protein>
<feature type="transmembrane region" description="Helical" evidence="2">
    <location>
        <begin position="117"/>
        <end position="138"/>
    </location>
</feature>
<proteinExistence type="predicted"/>
<evidence type="ECO:0000256" key="1">
    <source>
        <dbReference type="SAM" id="MobiDB-lite"/>
    </source>
</evidence>
<dbReference type="InParanoid" id="K3XAC1"/>
<feature type="transmembrane region" description="Helical" evidence="2">
    <location>
        <begin position="200"/>
        <end position="219"/>
    </location>
</feature>
<keyword evidence="2" id="KW-0812">Transmembrane</keyword>
<evidence type="ECO:0000313" key="5">
    <source>
        <dbReference type="Proteomes" id="UP000019132"/>
    </source>
</evidence>
<accession>K3XAC1</accession>
<dbReference type="eggNOG" id="ENOG502SMQK">
    <property type="taxonomic scope" value="Eukaryota"/>
</dbReference>
<keyword evidence="5" id="KW-1185">Reference proteome</keyword>
<feature type="transmembrane region" description="Helical" evidence="2">
    <location>
        <begin position="62"/>
        <end position="82"/>
    </location>
</feature>
<dbReference type="EMBL" id="ADOS01001529">
    <property type="status" value="NOT_ANNOTATED_CDS"/>
    <property type="molecule type" value="Genomic_DNA"/>
</dbReference>
<evidence type="ECO:0000256" key="2">
    <source>
        <dbReference type="SAM" id="Phobius"/>
    </source>
</evidence>
<reference evidence="5" key="1">
    <citation type="journal article" date="2010" name="Genome Biol.">
        <title>Genome sequence of the necrotrophic plant pathogen Pythium ultimum reveals original pathogenicity mechanisms and effector repertoire.</title>
        <authorList>
            <person name="Levesque C.A."/>
            <person name="Brouwer H."/>
            <person name="Cano L."/>
            <person name="Hamilton J.P."/>
            <person name="Holt C."/>
            <person name="Huitema E."/>
            <person name="Raffaele S."/>
            <person name="Robideau G.P."/>
            <person name="Thines M."/>
            <person name="Win J."/>
            <person name="Zerillo M.M."/>
            <person name="Beakes G.W."/>
            <person name="Boore J.L."/>
            <person name="Busam D."/>
            <person name="Dumas B."/>
            <person name="Ferriera S."/>
            <person name="Fuerstenberg S.I."/>
            <person name="Gachon C.M."/>
            <person name="Gaulin E."/>
            <person name="Govers F."/>
            <person name="Grenville-Briggs L."/>
            <person name="Horner N."/>
            <person name="Hostetler J."/>
            <person name="Jiang R.H."/>
            <person name="Johnson J."/>
            <person name="Krajaejun T."/>
            <person name="Lin H."/>
            <person name="Meijer H.J."/>
            <person name="Moore B."/>
            <person name="Morris P."/>
            <person name="Phuntmart V."/>
            <person name="Puiu D."/>
            <person name="Shetty J."/>
            <person name="Stajich J.E."/>
            <person name="Tripathy S."/>
            <person name="Wawra S."/>
            <person name="van West P."/>
            <person name="Whitty B.R."/>
            <person name="Coutinho P.M."/>
            <person name="Henrissat B."/>
            <person name="Martin F."/>
            <person name="Thomas P.D."/>
            <person name="Tyler B.M."/>
            <person name="De Vries R.P."/>
            <person name="Kamoun S."/>
            <person name="Yandell M."/>
            <person name="Tisserat N."/>
            <person name="Buell C.R."/>
        </authorList>
    </citation>
    <scope>NUCLEOTIDE SEQUENCE</scope>
    <source>
        <strain evidence="5">DAOM:BR144</strain>
    </source>
</reference>
<dbReference type="OMA" id="APNEAIN"/>
<evidence type="ECO:0000259" key="3">
    <source>
        <dbReference type="Pfam" id="PF26605"/>
    </source>
</evidence>
<feature type="domain" description="WLGC" evidence="3">
    <location>
        <begin position="388"/>
        <end position="460"/>
    </location>
</feature>
<dbReference type="HOGENOM" id="CLU_015143_1_1_1"/>
<dbReference type="InterPro" id="IPR058256">
    <property type="entry name" value="WLGC"/>
</dbReference>
<sequence>MHLDAFSRKSAWRSRQTGVVPFRSPPQPQKVESSAVVPRGTTAPRQEQIVAGDRRTRVITTFGMLEALLGVIGGISIAWAAWPVALNVAPNETTNYLMNTGEFDHGSFWLLSDPDPASLTIACSGLILVLVAYLWVLLGIVPCNQTKGCCGGDNFCDYSSLCTKIADVLRRVVRALGGQEDRVLAIWSDLTEYDGVNRKLWVAGFPVVLCYTYAALITANCLSCVSMESKPSRLSALDEVLIDMIDIEGPTAGLSTLPNDLFAKMTSLTFLHLGLHPSLARMPLFDGLSNLKTLLLTLLLSLEEVLPVELLMLFLSNVASLPDFAPLANLTYFVMLDAPACCNGVSCPANVILPNAQHKKIIEKFGQTVCINFPSDRIDFVSGPTKASIDECIDVLYHKCVLSVASESTPAEHTTMCFNDRMNVIGCTDTPINVAIRKLQISRNVGTSCYPVKEEWLGCRPK</sequence>
<dbReference type="Pfam" id="PF26605">
    <property type="entry name" value="WLGC"/>
    <property type="match status" value="1"/>
</dbReference>